<dbReference type="Pfam" id="PF23554">
    <property type="entry name" value="TPR_DOCK"/>
    <property type="match status" value="1"/>
</dbReference>
<dbReference type="CDD" id="cd08679">
    <property type="entry name" value="C2_DOCK180_related"/>
    <property type="match status" value="1"/>
</dbReference>
<keyword evidence="4" id="KW-0344">Guanine-nucleotide releasing factor</keyword>
<accession>A0A061B5R1</accession>
<dbReference type="GO" id="GO:0005085">
    <property type="term" value="F:guanyl-nucleotide exchange factor activity"/>
    <property type="evidence" value="ECO:0007669"/>
    <property type="project" value="UniProtKB-KW"/>
</dbReference>
<comment type="similarity">
    <text evidence="5">Belongs to the DOCK family.</text>
</comment>
<feature type="region of interest" description="Disordered" evidence="7">
    <location>
        <begin position="142"/>
        <end position="225"/>
    </location>
</feature>
<protein>
    <submittedName>
        <fullName evidence="10">RHTO0S10e05556g1_1</fullName>
    </submittedName>
</protein>
<dbReference type="InterPro" id="IPR027007">
    <property type="entry name" value="C2_DOCK-type_domain"/>
</dbReference>
<dbReference type="Pfam" id="PF14429">
    <property type="entry name" value="DOCK-C2"/>
    <property type="match status" value="1"/>
</dbReference>
<evidence type="ECO:0000256" key="6">
    <source>
        <dbReference type="SAM" id="Coils"/>
    </source>
</evidence>
<evidence type="ECO:0000256" key="7">
    <source>
        <dbReference type="SAM" id="MobiDB-lite"/>
    </source>
</evidence>
<evidence type="ECO:0000256" key="2">
    <source>
        <dbReference type="ARBA" id="ARBA00022490"/>
    </source>
</evidence>
<dbReference type="EMBL" id="LK052945">
    <property type="protein sequence ID" value="CDR45150.1"/>
    <property type="molecule type" value="Genomic_DNA"/>
</dbReference>
<evidence type="ECO:0000313" key="10">
    <source>
        <dbReference type="EMBL" id="CDR45150.1"/>
    </source>
</evidence>
<dbReference type="InterPro" id="IPR042455">
    <property type="entry name" value="DOCK_N_sub1"/>
</dbReference>
<feature type="region of interest" description="Disordered" evidence="7">
    <location>
        <begin position="513"/>
        <end position="533"/>
    </location>
</feature>
<dbReference type="PROSITE" id="PS51650">
    <property type="entry name" value="C2_DOCK"/>
    <property type="match status" value="1"/>
</dbReference>
<dbReference type="InterPro" id="IPR046770">
    <property type="entry name" value="DOCKER_Lobe_B"/>
</dbReference>
<dbReference type="Pfam" id="PF06920">
    <property type="entry name" value="DHR-2_Lobe_A"/>
    <property type="match status" value="1"/>
</dbReference>
<dbReference type="GO" id="GO:0007264">
    <property type="term" value="P:small GTPase-mediated signal transduction"/>
    <property type="evidence" value="ECO:0007669"/>
    <property type="project" value="InterPro"/>
</dbReference>
<organism evidence="10">
    <name type="scientific">Rhodotorula toruloides</name>
    <name type="common">Yeast</name>
    <name type="synonym">Rhodosporidium toruloides</name>
    <dbReference type="NCBI Taxonomy" id="5286"/>
    <lineage>
        <taxon>Eukaryota</taxon>
        <taxon>Fungi</taxon>
        <taxon>Dikarya</taxon>
        <taxon>Basidiomycota</taxon>
        <taxon>Pucciniomycotina</taxon>
        <taxon>Microbotryomycetes</taxon>
        <taxon>Sporidiobolales</taxon>
        <taxon>Sporidiobolaceae</taxon>
        <taxon>Rhodotorula</taxon>
    </lineage>
</organism>
<dbReference type="Gene3D" id="1.20.1270.350">
    <property type="entry name" value="Dedicator of cytokinesis N-terminal subdomain"/>
    <property type="match status" value="1"/>
</dbReference>
<evidence type="ECO:0000259" key="9">
    <source>
        <dbReference type="PROSITE" id="PS51651"/>
    </source>
</evidence>
<dbReference type="GO" id="GO:0005886">
    <property type="term" value="C:plasma membrane"/>
    <property type="evidence" value="ECO:0007669"/>
    <property type="project" value="TreeGrafter"/>
</dbReference>
<dbReference type="PANTHER" id="PTHR45653:SF10">
    <property type="entry name" value="MYOBLAST CITY, ISOFORM B"/>
    <property type="match status" value="1"/>
</dbReference>
<evidence type="ECO:0000256" key="4">
    <source>
        <dbReference type="ARBA" id="ARBA00022658"/>
    </source>
</evidence>
<dbReference type="InterPro" id="IPR027357">
    <property type="entry name" value="DOCKER_dom"/>
</dbReference>
<dbReference type="InterPro" id="IPR046773">
    <property type="entry name" value="DOCKER_Lobe_C"/>
</dbReference>
<evidence type="ECO:0000259" key="8">
    <source>
        <dbReference type="PROSITE" id="PS51650"/>
    </source>
</evidence>
<evidence type="ECO:0000256" key="1">
    <source>
        <dbReference type="ARBA" id="ARBA00004496"/>
    </source>
</evidence>
<feature type="domain" description="C2 DOCK-type" evidence="8">
    <location>
        <begin position="641"/>
        <end position="830"/>
    </location>
</feature>
<comment type="subcellular location">
    <subcellularLocation>
        <location evidence="1">Cytoplasm</location>
    </subcellularLocation>
</comment>
<dbReference type="CDD" id="cd11684">
    <property type="entry name" value="DHR2_DOCK"/>
    <property type="match status" value="1"/>
</dbReference>
<name>A0A061B5R1_RHOTO</name>
<feature type="compositionally biased region" description="Low complexity" evidence="7">
    <location>
        <begin position="513"/>
        <end position="525"/>
    </location>
</feature>
<keyword evidence="3" id="KW-0597">Phosphoprotein</keyword>
<dbReference type="InterPro" id="IPR046769">
    <property type="entry name" value="DOCKER_Lobe_A"/>
</dbReference>
<dbReference type="InterPro" id="IPR026791">
    <property type="entry name" value="DOCK"/>
</dbReference>
<dbReference type="InterPro" id="IPR032376">
    <property type="entry name" value="DOCK_N"/>
</dbReference>
<feature type="domain" description="DOCKER" evidence="9">
    <location>
        <begin position="1551"/>
        <end position="1972"/>
    </location>
</feature>
<feature type="compositionally biased region" description="Gly residues" evidence="7">
    <location>
        <begin position="2110"/>
        <end position="2120"/>
    </location>
</feature>
<dbReference type="InterPro" id="IPR035892">
    <property type="entry name" value="C2_domain_sf"/>
</dbReference>
<dbReference type="Gene3D" id="1.25.40.410">
    <property type="match status" value="1"/>
</dbReference>
<feature type="compositionally biased region" description="Low complexity" evidence="7">
    <location>
        <begin position="2033"/>
        <end position="2042"/>
    </location>
</feature>
<dbReference type="Gene3D" id="2.60.40.150">
    <property type="entry name" value="C2 domain"/>
    <property type="match status" value="1"/>
</dbReference>
<gene>
    <name evidence="10" type="ORF">RHTO0S_10e05556g</name>
</gene>
<feature type="compositionally biased region" description="Low complexity" evidence="7">
    <location>
        <begin position="2065"/>
        <end position="2080"/>
    </location>
</feature>
<dbReference type="GO" id="GO:0031267">
    <property type="term" value="F:small GTPase binding"/>
    <property type="evidence" value="ECO:0007669"/>
    <property type="project" value="TreeGrafter"/>
</dbReference>
<dbReference type="Pfam" id="PF16172">
    <property type="entry name" value="DOCK_N"/>
    <property type="match status" value="1"/>
</dbReference>
<feature type="compositionally biased region" description="Low complexity" evidence="7">
    <location>
        <begin position="2004"/>
        <end position="2020"/>
    </location>
</feature>
<proteinExistence type="inferred from homology"/>
<reference evidence="10" key="1">
    <citation type="journal article" date="2014" name="Genome Announc.">
        <title>Draft genome sequence of Rhodosporidium toruloides CECT1137, an oleaginous yeast of biotechnological interest.</title>
        <authorList>
            <person name="Morin N."/>
            <person name="Calcas X."/>
            <person name="Devillers H."/>
            <person name="Durrens P."/>
            <person name="Sherman D.J."/>
            <person name="Nicaud J.-M."/>
            <person name="Neuveglise C."/>
        </authorList>
    </citation>
    <scope>NUCLEOTIDE SEQUENCE</scope>
    <source>
        <strain evidence="10">CECT1137</strain>
    </source>
</reference>
<feature type="coiled-coil region" evidence="6">
    <location>
        <begin position="1837"/>
        <end position="1864"/>
    </location>
</feature>
<feature type="region of interest" description="Disordered" evidence="7">
    <location>
        <begin position="2004"/>
        <end position="2133"/>
    </location>
</feature>
<sequence>MDADDPPIGDSLAEGAITIVEGTWQPLIEPVHGIVRASFLPLTRPQTVVYAVAEYREELNPHQVPLEVGDEVYIVEVFHSSSPLPKDVRWYRGYVLCTSSRQVDPYALAASSHPPFRTDDPNAILGIFPAAHIALQDDVVGEIAPPDSHDKPNGTSRTSELERTASRRRNGGMRMESLQEEEEPEDADGRADGQRRHQAPNGSTLPASPRKRSRNRASITSLSSVGGSFQSARLSRLGLASPGTDERSSPPLPSLKCGDETSSGLDEPLIDEIACALREWQNLMHTHLVRGDYMLFETVAEHFDALHAMRQQLLSKSLGSGDAARLRREAVAHLVAGNAAQGLDIVVRHPHSGALVKTNIEGDVDEKAWMTVPELYKEQVALAYSSSAPSQSQTHVSSIRLDFQGLVGGDLASPGETLELYFSLFSKVESRYVTEEACILIDHEGTLAGNETRQTVFRDLTKNDMQSEVYLVCRIIRNGFYRSSGSISNASAPPRSALRNGLSLASSRHSARSDAASLDSAPSPATLDVSPAPETMLHRDDAGHKSCRRPVGAAVAELAAVAARKSPIAVPIFVPVDEGTFSTLHEDLIHSRTRRFEQTPNAQHITVEIEYLSPDNDKRDLVECSVTPRLDFPDISSKEQRNDFYVKLWSGEFHRSGSGTATVRSLAQLAAAGGSAGSFEVSAEARSRYGQPLDRALSRGAGQQPVSAFVSTVYKGAEKPSWGELFKVSLAPEEFVDSHLFLTVRDRNSRSDLPFAFAFLPFLHDGTAVQADGTHSLVLYKYDEAIANPAFYFQVPAKRDSDSEPPSIPPSVSKTLVPLRDSIKIRTFLVSTALSQDDVLLRLLRWHETLVRQPDSISETLVQLRFCPEAEIARFLPDVLDALFALFASAANTTGHLDRAAYEALISVLGIVHDRRFTGFGEALDEYIARHFSEPSAGRLVLRTLQSLLRHPEDPAAASLLRSSVKVWRWLFGLALRAHVISRSQGDDGTGDAQGAFRNEVVGLLAEVNTLMRTTRPASIVGTQTLLIQHFASILPLLTSVFGEEETIEVILSFIESTGELKGKALVWRLLLLNEVVRSSAFASPAARAAFVPGLVRAVKACLGRFDELAMCAPNASQVARDTARIAWVEELRLATSVLASAVDVVQKALVSPDTRSNRTLSAQEQDNAEYLLSLVPLLLDSLNEFENPVNTAAIERQRAPGAALLDIPVTFPSSYPFSLVTRPPTTGAGAAPSESATRRSVQPGIGETVCTVLALIHLASLQTLIGWFDSLREVEGPDNLAELLSQLCRLAMSTIEHDRLPETWLTFDLFAHRTAFKLAEAVDVVVRRHFLPLEDAAFSFRTVLWEDYLGMVLSLVSRPQRTIENFSPQKRRAVWQLSGDLRAEGAALLDRAWTSLALVDDRLQPLVLTYGGYQVQLVTVLLGKVLSTCLSQHDSLRRVGTTTLRAMILSEYELNGELDTLEAAAIGHLDSLFGARDHVDAAASRTFFVAELRQLFGECDLKDDQRTRVTAFLESVDAFLELLLSVKTLPEGDEFQEDRIASTLRLMTFIRSIGRTDIFVRYVQRLVDYHLAAANFVEAGLTLKLHADLYDWNNTASLDPVQDLDSQKQTEFARRELLFHRIIDYLTRGKAWETAIELATELEKQYETKTFDYVKLAGVLRIKADLFASIAKSERQFGSYFRVAYYGSHWPASVAGKQFIHRGSETETLGTFIERMLNKHPSAQLLRTSSIPGEEIQYGETQYLQITAVSPEYDRSHPLLLSQDVPHFAKVWHLHHGSTFSFTRPLAKDAQGRNLSTNDFTALWTEKTVLITEDAFPTVLPRSEVVEIRLIEISPTENALADIATKSEELEALERRYKAVMQTAEEGTKVNTNPLSMALNGVIDAPVNQGVPMYRRAFLAPEIIANSPPAQVALVRQLETAIDELVVTVARCLKLHALLCTPDMQAFHETLEKFFEKNFAAEIARLPEPATYQPAGFAALSPDTASAPIFISTAARAYGSISITSPRSATSPPSSRNNSISAQAVDDQWLRVKSPVASSSPTPAPVDVRKASSVAASDKDRPFSPTRPLSLFSRRSPSPVAEPAAKAEEGSGTGLGRRASLLSSAVKKLGGGGGGGGGAAKRKTSFPAVPEE</sequence>
<evidence type="ECO:0000256" key="5">
    <source>
        <dbReference type="PROSITE-ProRule" id="PRU00983"/>
    </source>
</evidence>
<evidence type="ECO:0000256" key="3">
    <source>
        <dbReference type="ARBA" id="ARBA00022553"/>
    </source>
</evidence>
<dbReference type="PANTHER" id="PTHR45653">
    <property type="entry name" value="DEDICATOR OF CYTOKINESIS"/>
    <property type="match status" value="1"/>
</dbReference>
<dbReference type="InterPro" id="IPR056372">
    <property type="entry name" value="TPR_DOCK"/>
</dbReference>
<feature type="compositionally biased region" description="Polar residues" evidence="7">
    <location>
        <begin position="216"/>
        <end position="225"/>
    </location>
</feature>
<dbReference type="Pfam" id="PF20422">
    <property type="entry name" value="DHR-2_Lobe_B"/>
    <property type="match status" value="1"/>
</dbReference>
<dbReference type="InterPro" id="IPR043161">
    <property type="entry name" value="DOCK_C_lobe_A"/>
</dbReference>
<keyword evidence="6" id="KW-0175">Coiled coil</keyword>
<dbReference type="Pfam" id="PF20421">
    <property type="entry name" value="DHR-2_Lobe_C"/>
    <property type="match status" value="1"/>
</dbReference>
<feature type="region of interest" description="Disordered" evidence="7">
    <location>
        <begin position="239"/>
        <end position="263"/>
    </location>
</feature>
<dbReference type="OrthoDB" id="18896at2759"/>
<dbReference type="Gene3D" id="1.20.58.740">
    <property type="match status" value="1"/>
</dbReference>
<keyword evidence="2" id="KW-0963">Cytoplasm</keyword>
<dbReference type="InterPro" id="IPR043162">
    <property type="entry name" value="DOCK_C_lobe_C"/>
</dbReference>
<dbReference type="GO" id="GO:0005737">
    <property type="term" value="C:cytoplasm"/>
    <property type="evidence" value="ECO:0007669"/>
    <property type="project" value="UniProtKB-SubCell"/>
</dbReference>
<dbReference type="PROSITE" id="PS51651">
    <property type="entry name" value="DOCKER"/>
    <property type="match status" value="1"/>
</dbReference>